<evidence type="ECO:0000313" key="3">
    <source>
        <dbReference type="EMBL" id="MCD7461364.1"/>
    </source>
</evidence>
<dbReference type="EMBL" id="JACEIK010000719">
    <property type="protein sequence ID" value="MCD7461364.1"/>
    <property type="molecule type" value="Genomic_DNA"/>
</dbReference>
<protein>
    <submittedName>
        <fullName evidence="3">Uncharacterized protein</fullName>
    </submittedName>
</protein>
<reference evidence="3 4" key="1">
    <citation type="journal article" date="2021" name="BMC Genomics">
        <title>Datura genome reveals duplications of psychoactive alkaloid biosynthetic genes and high mutation rate following tissue culture.</title>
        <authorList>
            <person name="Rajewski A."/>
            <person name="Carter-House D."/>
            <person name="Stajich J."/>
            <person name="Litt A."/>
        </authorList>
    </citation>
    <scope>NUCLEOTIDE SEQUENCE [LARGE SCALE GENOMIC DNA]</scope>
    <source>
        <strain evidence="3">AR-01</strain>
    </source>
</reference>
<name>A0ABS8SS97_DATST</name>
<proteinExistence type="predicted"/>
<feature type="chain" id="PRO_5045719338" evidence="2">
    <location>
        <begin position="26"/>
        <end position="303"/>
    </location>
</feature>
<keyword evidence="2" id="KW-0732">Signal</keyword>
<feature type="region of interest" description="Disordered" evidence="1">
    <location>
        <begin position="153"/>
        <end position="182"/>
    </location>
</feature>
<sequence length="303" mass="32868">MAKIILQYVVALLMIFPLFWNHGNAITPRKLGARHNAVTDLSNTNKITFRGSGGQYSLDSSSSVGSEHQDSHIPSLPTQTSVKTHHFHRFSSSQKLQPVQFEVLTPRKLWSSRHSGVTSLSNTNKAITSRASGLQHSSISSSSAHTHAIATTPRIQGARHNAVTSSSNANEETTGKDGTRQNPIIITSFSNTNKAITSRGSAIQYFPISSSSTHTYAIATTPRILGARHNAVTSSPKANGATTRKHGTRQNPIIITSLPNTNEPTNSRELELHFPPISRSPTQTNKVFPRDPDETGHVSSIIN</sequence>
<evidence type="ECO:0000313" key="4">
    <source>
        <dbReference type="Proteomes" id="UP000823775"/>
    </source>
</evidence>
<organism evidence="3 4">
    <name type="scientific">Datura stramonium</name>
    <name type="common">Jimsonweed</name>
    <name type="synonym">Common thornapple</name>
    <dbReference type="NCBI Taxonomy" id="4076"/>
    <lineage>
        <taxon>Eukaryota</taxon>
        <taxon>Viridiplantae</taxon>
        <taxon>Streptophyta</taxon>
        <taxon>Embryophyta</taxon>
        <taxon>Tracheophyta</taxon>
        <taxon>Spermatophyta</taxon>
        <taxon>Magnoliopsida</taxon>
        <taxon>eudicotyledons</taxon>
        <taxon>Gunneridae</taxon>
        <taxon>Pentapetalae</taxon>
        <taxon>asterids</taxon>
        <taxon>lamiids</taxon>
        <taxon>Solanales</taxon>
        <taxon>Solanaceae</taxon>
        <taxon>Solanoideae</taxon>
        <taxon>Datureae</taxon>
        <taxon>Datura</taxon>
    </lineage>
</organism>
<dbReference type="Proteomes" id="UP000823775">
    <property type="component" value="Unassembled WGS sequence"/>
</dbReference>
<feature type="region of interest" description="Disordered" evidence="1">
    <location>
        <begin position="275"/>
        <end position="303"/>
    </location>
</feature>
<accession>A0ABS8SS97</accession>
<feature type="compositionally biased region" description="Polar residues" evidence="1">
    <location>
        <begin position="162"/>
        <end position="172"/>
    </location>
</feature>
<evidence type="ECO:0000256" key="2">
    <source>
        <dbReference type="SAM" id="SignalP"/>
    </source>
</evidence>
<evidence type="ECO:0000256" key="1">
    <source>
        <dbReference type="SAM" id="MobiDB-lite"/>
    </source>
</evidence>
<feature type="signal peptide" evidence="2">
    <location>
        <begin position="1"/>
        <end position="25"/>
    </location>
</feature>
<comment type="caution">
    <text evidence="3">The sequence shown here is derived from an EMBL/GenBank/DDBJ whole genome shotgun (WGS) entry which is preliminary data.</text>
</comment>
<keyword evidence="4" id="KW-1185">Reference proteome</keyword>
<gene>
    <name evidence="3" type="ORF">HAX54_045960</name>
</gene>